<evidence type="ECO:0000259" key="7">
    <source>
        <dbReference type="Pfam" id="PF07967"/>
    </source>
</evidence>
<dbReference type="Pfam" id="PF07967">
    <property type="entry name" value="zf-C3HC"/>
    <property type="match status" value="1"/>
</dbReference>
<feature type="region of interest" description="Disordered" evidence="6">
    <location>
        <begin position="452"/>
        <end position="479"/>
    </location>
</feature>
<evidence type="ECO:0000313" key="9">
    <source>
        <dbReference type="EMBL" id="EFI96813.1"/>
    </source>
</evidence>
<dbReference type="Pfam" id="PF08600">
    <property type="entry name" value="NuBaID_C"/>
    <property type="match status" value="1"/>
</dbReference>
<dbReference type="InParanoid" id="D8Q4L0"/>
<keyword evidence="2" id="KW-0479">Metal-binding</keyword>
<dbReference type="PANTHER" id="PTHR15835">
    <property type="entry name" value="NUCLEAR-INTERACTING PARTNER OF ALK"/>
    <property type="match status" value="1"/>
</dbReference>
<dbReference type="HOGENOM" id="CLU_024082_0_0_1"/>
<dbReference type="Proteomes" id="UP000007431">
    <property type="component" value="Unassembled WGS sequence"/>
</dbReference>
<evidence type="ECO:0000313" key="10">
    <source>
        <dbReference type="Proteomes" id="UP000007431"/>
    </source>
</evidence>
<evidence type="ECO:0000256" key="1">
    <source>
        <dbReference type="ARBA" id="ARBA00004123"/>
    </source>
</evidence>
<dbReference type="InterPro" id="IPR012935">
    <property type="entry name" value="NuBaID_N"/>
</dbReference>
<evidence type="ECO:0000256" key="3">
    <source>
        <dbReference type="ARBA" id="ARBA00022771"/>
    </source>
</evidence>
<feature type="domain" description="C3HC-type" evidence="7">
    <location>
        <begin position="108"/>
        <end position="221"/>
    </location>
</feature>
<feature type="region of interest" description="Disordered" evidence="6">
    <location>
        <begin position="382"/>
        <end position="411"/>
    </location>
</feature>
<feature type="region of interest" description="Disordered" evidence="6">
    <location>
        <begin position="515"/>
        <end position="544"/>
    </location>
</feature>
<dbReference type="AlphaFoldDB" id="D8Q4L0"/>
<evidence type="ECO:0008006" key="11">
    <source>
        <dbReference type="Google" id="ProtNLM"/>
    </source>
</evidence>
<evidence type="ECO:0000256" key="4">
    <source>
        <dbReference type="ARBA" id="ARBA00022833"/>
    </source>
</evidence>
<dbReference type="STRING" id="578458.D8Q4L0"/>
<gene>
    <name evidence="9" type="ORF">SCHCODRAFT_234803</name>
</gene>
<dbReference type="GO" id="GO:0005634">
    <property type="term" value="C:nucleus"/>
    <property type="evidence" value="ECO:0007669"/>
    <property type="project" value="UniProtKB-SubCell"/>
</dbReference>
<accession>D8Q4L0</accession>
<dbReference type="eggNOG" id="KOG4765">
    <property type="taxonomic scope" value="Eukaryota"/>
</dbReference>
<dbReference type="VEuPathDB" id="FungiDB:SCHCODRAFT_02626495"/>
<keyword evidence="4" id="KW-0862">Zinc</keyword>
<feature type="compositionally biased region" description="Low complexity" evidence="6">
    <location>
        <begin position="302"/>
        <end position="320"/>
    </location>
</feature>
<proteinExistence type="predicted"/>
<feature type="region of interest" description="Disordered" evidence="6">
    <location>
        <begin position="1"/>
        <end position="65"/>
    </location>
</feature>
<feature type="compositionally biased region" description="Polar residues" evidence="6">
    <location>
        <begin position="284"/>
        <end position="301"/>
    </location>
</feature>
<protein>
    <recommendedName>
        <fullName evidence="11">C3HC-type domain-containing protein</fullName>
    </recommendedName>
</protein>
<evidence type="ECO:0000256" key="6">
    <source>
        <dbReference type="SAM" id="MobiDB-lite"/>
    </source>
</evidence>
<reference evidence="9 10" key="1">
    <citation type="journal article" date="2010" name="Nat. Biotechnol.">
        <title>Genome sequence of the model mushroom Schizophyllum commune.</title>
        <authorList>
            <person name="Ohm R.A."/>
            <person name="de Jong J.F."/>
            <person name="Lugones L.G."/>
            <person name="Aerts A."/>
            <person name="Kothe E."/>
            <person name="Stajich J.E."/>
            <person name="de Vries R.P."/>
            <person name="Record E."/>
            <person name="Levasseur A."/>
            <person name="Baker S.E."/>
            <person name="Bartholomew K.A."/>
            <person name="Coutinho P.M."/>
            <person name="Erdmann S."/>
            <person name="Fowler T.J."/>
            <person name="Gathman A.C."/>
            <person name="Lombard V."/>
            <person name="Henrissat B."/>
            <person name="Knabe N."/>
            <person name="Kuees U."/>
            <person name="Lilly W.W."/>
            <person name="Lindquist E."/>
            <person name="Lucas S."/>
            <person name="Magnuson J.K."/>
            <person name="Piumi F."/>
            <person name="Raudaskoski M."/>
            <person name="Salamov A."/>
            <person name="Schmutz J."/>
            <person name="Schwarze F.W.M.R."/>
            <person name="vanKuyk P.A."/>
            <person name="Horton J.S."/>
            <person name="Grigoriev I.V."/>
            <person name="Woesten H.A.B."/>
        </authorList>
    </citation>
    <scope>NUCLEOTIDE SEQUENCE [LARGE SCALE GENOMIC DNA]</scope>
    <source>
        <strain evidence="10">H4-8 / FGSC 9210</strain>
    </source>
</reference>
<evidence type="ECO:0000256" key="5">
    <source>
        <dbReference type="ARBA" id="ARBA00023242"/>
    </source>
</evidence>
<keyword evidence="3" id="KW-0863">Zinc-finger</keyword>
<dbReference type="GO" id="GO:0008270">
    <property type="term" value="F:zinc ion binding"/>
    <property type="evidence" value="ECO:0007669"/>
    <property type="project" value="UniProtKB-KW"/>
</dbReference>
<feature type="region of interest" description="Disordered" evidence="6">
    <location>
        <begin position="84"/>
        <end position="105"/>
    </location>
</feature>
<dbReference type="EMBL" id="GL377306">
    <property type="protein sequence ID" value="EFI96813.1"/>
    <property type="molecule type" value="Genomic_DNA"/>
</dbReference>
<evidence type="ECO:0000256" key="2">
    <source>
        <dbReference type="ARBA" id="ARBA00022723"/>
    </source>
</evidence>
<feature type="region of interest" description="Disordered" evidence="6">
    <location>
        <begin position="281"/>
        <end position="330"/>
    </location>
</feature>
<keyword evidence="10" id="KW-1185">Reference proteome</keyword>
<evidence type="ECO:0000259" key="8">
    <source>
        <dbReference type="Pfam" id="PF08600"/>
    </source>
</evidence>
<feature type="compositionally biased region" description="Basic and acidic residues" evidence="6">
    <location>
        <begin position="456"/>
        <end position="467"/>
    </location>
</feature>
<keyword evidence="5" id="KW-0539">Nucleus</keyword>
<comment type="subcellular location">
    <subcellularLocation>
        <location evidence="1">Nucleus</location>
    </subcellularLocation>
</comment>
<dbReference type="PANTHER" id="PTHR15835:SF6">
    <property type="entry name" value="ZINC FINGER C3HC-TYPE PROTEIN 1"/>
    <property type="match status" value="1"/>
</dbReference>
<organism evidence="10">
    <name type="scientific">Schizophyllum commune (strain H4-8 / FGSC 9210)</name>
    <name type="common">Split gill fungus</name>
    <dbReference type="NCBI Taxonomy" id="578458"/>
    <lineage>
        <taxon>Eukaryota</taxon>
        <taxon>Fungi</taxon>
        <taxon>Dikarya</taxon>
        <taxon>Basidiomycota</taxon>
        <taxon>Agaricomycotina</taxon>
        <taxon>Agaricomycetes</taxon>
        <taxon>Agaricomycetidae</taxon>
        <taxon>Agaricales</taxon>
        <taxon>Schizophyllaceae</taxon>
        <taxon>Schizophyllum</taxon>
    </lineage>
</organism>
<name>D8Q4L0_SCHCM</name>
<feature type="domain" description="NuBaID C-terminal" evidence="8">
    <location>
        <begin position="360"/>
        <end position="428"/>
    </location>
</feature>
<sequence>MSSFPSISSPIPIPQGTSIEDEARTASTHRATKRKLDDAFSRLDSAIGQEDERPPPPKRTNTSSSFLSTLSRYGIMSKSKSKILSRAKSTFRPPPTTSAAPHAAYRPSSVTSFLERLATFKIATYSGKPKCLEASAAAAAGWINDGKDRLVCGICNASWVVAGREGLSRDAANALVEKQRASLVDAHKEGCPWRKQQCDASIYRIPLQSPQTMVRAIKSNAVALDTPFANVHVKHPLSSTQLSSLKQTIANFSLPDATGPVPKPCDAAVLASLFGWSVPATPERPSSLSRPTSFTRKTPSLSRAGTPSASRAATPAPMASISRPGTPTNAARRSAFLPLASSSLSIALGTGQGAASAGDIVHCALCQRRVGLWAFRAAETENGNANGTGHTLEGPSSPSPSEEPARKPPPRQFDLLKEHRAFCPYVVQSTVVPSMHVSPSGANGLTRSATNASAFEHGRKSSVEQHRKTGSTSSLADPNAPVEGWRAVLTIVLRYGASRRQRERIEEGVELMATREAEGGPSAREGDDDAMSEDSAGVESMVEDVKKRGGRELLKYVKGLIG</sequence>
<feature type="compositionally biased region" description="Low complexity" evidence="6">
    <location>
        <begin position="1"/>
        <end position="18"/>
    </location>
</feature>
<dbReference type="OMA" id="AASKCGW"/>
<dbReference type="InterPro" id="IPR013909">
    <property type="entry name" value="NuBaID_C"/>
</dbReference>